<accession>A0A0S7BAU1</accession>
<organism evidence="2">
    <name type="scientific">Longilinea arvoryzae</name>
    <dbReference type="NCBI Taxonomy" id="360412"/>
    <lineage>
        <taxon>Bacteria</taxon>
        <taxon>Bacillati</taxon>
        <taxon>Chloroflexota</taxon>
        <taxon>Anaerolineae</taxon>
        <taxon>Anaerolineales</taxon>
        <taxon>Anaerolineaceae</taxon>
        <taxon>Longilinea</taxon>
    </lineage>
</organism>
<dbReference type="AlphaFoldDB" id="A0A0S7BAU1"/>
<sequence length="378" mass="43216">MIAKRPHIRSSVRRPDSEQLILLSLVSFASTVIITRLFLELTGYPQLGNSELHIAHVLWGGLLLFIAALLPLIFLNQWVFTLTAIFGGVGVGLFIDEVGKFITQTNNYFYPPAAPIIYGFFLLTVLVYFQIRRNPRTTSPRVRMYYALHTMAEVLDNDLDANEERTLTTDLTWVAQQVQDPQLAQMARAILEYIQSDQTVVVDRQPTVFERVKYTVLKFLDGLFTKRITRIVLVVMLGIMSLAAIVEVVYLLVFRFGLNIHIPIPLFLTLGEYSAQFHIRWFLYRVALQAAIGILSLIGLVLIFRGDEKHGLFWAQVSLIISLTGLNLIVFYIDQFSAVINTFYQFAIVLLISSYRRRFLVNQSKDRPLISLEKSHPD</sequence>
<keyword evidence="1" id="KW-1133">Transmembrane helix</keyword>
<dbReference type="OrthoDB" id="161151at2"/>
<feature type="transmembrane region" description="Helical" evidence="1">
    <location>
        <begin position="20"/>
        <end position="39"/>
    </location>
</feature>
<proteinExistence type="predicted"/>
<gene>
    <name evidence="2" type="ORF">LARV_02588</name>
</gene>
<feature type="transmembrane region" description="Helical" evidence="1">
    <location>
        <begin position="78"/>
        <end position="95"/>
    </location>
</feature>
<feature type="transmembrane region" description="Helical" evidence="1">
    <location>
        <begin position="338"/>
        <end position="355"/>
    </location>
</feature>
<feature type="transmembrane region" description="Helical" evidence="1">
    <location>
        <begin position="115"/>
        <end position="131"/>
    </location>
</feature>
<keyword evidence="3" id="KW-1185">Reference proteome</keyword>
<feature type="transmembrane region" description="Helical" evidence="1">
    <location>
        <begin position="54"/>
        <end position="73"/>
    </location>
</feature>
<dbReference type="EMBL" id="DF967972">
    <property type="protein sequence ID" value="GAP14812.1"/>
    <property type="molecule type" value="Genomic_DNA"/>
</dbReference>
<feature type="transmembrane region" description="Helical" evidence="1">
    <location>
        <begin position="311"/>
        <end position="332"/>
    </location>
</feature>
<evidence type="ECO:0000256" key="1">
    <source>
        <dbReference type="SAM" id="Phobius"/>
    </source>
</evidence>
<feature type="transmembrane region" description="Helical" evidence="1">
    <location>
        <begin position="282"/>
        <end position="304"/>
    </location>
</feature>
<protein>
    <submittedName>
        <fullName evidence="2">Uncharacterized protein</fullName>
    </submittedName>
</protein>
<dbReference type="RefSeq" id="WP_075074039.1">
    <property type="nucleotide sequence ID" value="NZ_DF967972.1"/>
</dbReference>
<feature type="transmembrane region" description="Helical" evidence="1">
    <location>
        <begin position="231"/>
        <end position="253"/>
    </location>
</feature>
<keyword evidence="1" id="KW-0472">Membrane</keyword>
<dbReference type="Proteomes" id="UP000055060">
    <property type="component" value="Unassembled WGS sequence"/>
</dbReference>
<evidence type="ECO:0000313" key="3">
    <source>
        <dbReference type="Proteomes" id="UP000055060"/>
    </source>
</evidence>
<evidence type="ECO:0000313" key="2">
    <source>
        <dbReference type="EMBL" id="GAP14812.1"/>
    </source>
</evidence>
<name>A0A0S7BAU1_9CHLR</name>
<keyword evidence="1" id="KW-0812">Transmembrane</keyword>
<reference evidence="2" key="1">
    <citation type="submission" date="2015-07" db="EMBL/GenBank/DDBJ databases">
        <title>Draft Genome Sequences of Anaerolinea thermolimosa IMO-1, Bellilinea caldifistulae GOMI-1, Leptolinea tardivitalis YMTK-2, Levilinea saccharolytica KIBI-1,Longilinea arvoryzae KOME-1, Previously Described as Members of the Anaerolineaceae (Chloroflexi).</title>
        <authorList>
            <person name="Sekiguchi Y."/>
            <person name="Ohashi A."/>
            <person name="Matsuura N."/>
            <person name="Tourlousse M.D."/>
        </authorList>
    </citation>
    <scope>NUCLEOTIDE SEQUENCE [LARGE SCALE GENOMIC DNA]</scope>
    <source>
        <strain evidence="2">KOME-1</strain>
    </source>
</reference>